<evidence type="ECO:0000256" key="1">
    <source>
        <dbReference type="SAM" id="MobiDB-lite"/>
    </source>
</evidence>
<organism evidence="2 3">
    <name type="scientific">Kitasatospora aburaviensis</name>
    <dbReference type="NCBI Taxonomy" id="67265"/>
    <lineage>
        <taxon>Bacteria</taxon>
        <taxon>Bacillati</taxon>
        <taxon>Actinomycetota</taxon>
        <taxon>Actinomycetes</taxon>
        <taxon>Kitasatosporales</taxon>
        <taxon>Streptomycetaceae</taxon>
        <taxon>Kitasatospora</taxon>
    </lineage>
</organism>
<accession>A0ABW1FDZ1</accession>
<feature type="region of interest" description="Disordered" evidence="1">
    <location>
        <begin position="30"/>
        <end position="83"/>
    </location>
</feature>
<dbReference type="Proteomes" id="UP001596067">
    <property type="component" value="Unassembled WGS sequence"/>
</dbReference>
<keyword evidence="3" id="KW-1185">Reference proteome</keyword>
<feature type="compositionally biased region" description="Polar residues" evidence="1">
    <location>
        <begin position="59"/>
        <end position="75"/>
    </location>
</feature>
<proteinExistence type="predicted"/>
<dbReference type="RefSeq" id="WP_313767262.1">
    <property type="nucleotide sequence ID" value="NZ_BAAAVH010000011.1"/>
</dbReference>
<evidence type="ECO:0000313" key="2">
    <source>
        <dbReference type="EMBL" id="MFC5891129.1"/>
    </source>
</evidence>
<evidence type="ECO:0000313" key="3">
    <source>
        <dbReference type="Proteomes" id="UP001596067"/>
    </source>
</evidence>
<name>A0ABW1FDZ1_9ACTN</name>
<feature type="region of interest" description="Disordered" evidence="1">
    <location>
        <begin position="1"/>
        <end position="20"/>
    </location>
</feature>
<gene>
    <name evidence="2" type="ORF">ACFP0N_39885</name>
</gene>
<sequence>MDDSEQALERLSRAIGPMPADLTAKVKQAIRQSIGEPPAPTDVPRESDASPEPEFTESPGKSTDLPGSSQTTNSGELGEFADYDMATSTALHATTAPQACEH</sequence>
<dbReference type="EMBL" id="JBHSOD010000138">
    <property type="protein sequence ID" value="MFC5891129.1"/>
    <property type="molecule type" value="Genomic_DNA"/>
</dbReference>
<protein>
    <submittedName>
        <fullName evidence="2">Uncharacterized protein</fullName>
    </submittedName>
</protein>
<comment type="caution">
    <text evidence="2">The sequence shown here is derived from an EMBL/GenBank/DDBJ whole genome shotgun (WGS) entry which is preliminary data.</text>
</comment>
<reference evidence="3" key="1">
    <citation type="journal article" date="2019" name="Int. J. Syst. Evol. Microbiol.">
        <title>The Global Catalogue of Microorganisms (GCM) 10K type strain sequencing project: providing services to taxonomists for standard genome sequencing and annotation.</title>
        <authorList>
            <consortium name="The Broad Institute Genomics Platform"/>
            <consortium name="The Broad Institute Genome Sequencing Center for Infectious Disease"/>
            <person name="Wu L."/>
            <person name="Ma J."/>
        </authorList>
    </citation>
    <scope>NUCLEOTIDE SEQUENCE [LARGE SCALE GENOMIC DNA]</scope>
    <source>
        <strain evidence="3">CGMCC 4.1469</strain>
    </source>
</reference>